<dbReference type="AlphaFoldDB" id="A0A6G0YEE5"/>
<reference evidence="1 2" key="1">
    <citation type="submission" date="2019-08" db="EMBL/GenBank/DDBJ databases">
        <title>Whole genome of Aphis craccivora.</title>
        <authorList>
            <person name="Voronova N.V."/>
            <person name="Shulinski R.S."/>
            <person name="Bandarenka Y.V."/>
            <person name="Zhorov D.G."/>
            <person name="Warner D."/>
        </authorList>
    </citation>
    <scope>NUCLEOTIDE SEQUENCE [LARGE SCALE GENOMIC DNA]</scope>
    <source>
        <strain evidence="1">180601</strain>
        <tissue evidence="1">Whole Body</tissue>
    </source>
</reference>
<name>A0A6G0YEE5_APHCR</name>
<evidence type="ECO:0000313" key="1">
    <source>
        <dbReference type="EMBL" id="KAF0754115.1"/>
    </source>
</evidence>
<keyword evidence="2" id="KW-1185">Reference proteome</keyword>
<evidence type="ECO:0000313" key="2">
    <source>
        <dbReference type="Proteomes" id="UP000478052"/>
    </source>
</evidence>
<dbReference type="Proteomes" id="UP000478052">
    <property type="component" value="Unassembled WGS sequence"/>
</dbReference>
<proteinExistence type="predicted"/>
<sequence>MLQIQTLGKVSDRYLNFNLGRLIIFAQNCFHKDMFWGLRLIKGGQAPQIALMVISDGKYSSFLARFFISIFTKYVNIPKTYKKLRNDNDLSSNDFKYFISRRYLNISPAFEVFFLITFKIFKFKSYTSCQIISLQNRFSYTMISIIGFKFNTPYNNIKKNVDRKLTEGQRPSPKSATFVFKTDYAFITQYLMLIGNPETLYTQMIRNMSWYYMNRKILKTSSLDVYRNTMNMPYRNLDDSERSEKCIDFTMIITCRNNAPISNYGGGFRCKSEYPWCIIEFSKKLRKTKKKMTEKREFLRKTSFRPNRIFLWFYL</sequence>
<accession>A0A6G0YEE5</accession>
<gene>
    <name evidence="1" type="ORF">FWK35_00017950</name>
</gene>
<dbReference type="EMBL" id="VUJU01004513">
    <property type="protein sequence ID" value="KAF0754115.1"/>
    <property type="molecule type" value="Genomic_DNA"/>
</dbReference>
<organism evidence="1 2">
    <name type="scientific">Aphis craccivora</name>
    <name type="common">Cowpea aphid</name>
    <dbReference type="NCBI Taxonomy" id="307492"/>
    <lineage>
        <taxon>Eukaryota</taxon>
        <taxon>Metazoa</taxon>
        <taxon>Ecdysozoa</taxon>
        <taxon>Arthropoda</taxon>
        <taxon>Hexapoda</taxon>
        <taxon>Insecta</taxon>
        <taxon>Pterygota</taxon>
        <taxon>Neoptera</taxon>
        <taxon>Paraneoptera</taxon>
        <taxon>Hemiptera</taxon>
        <taxon>Sternorrhyncha</taxon>
        <taxon>Aphidomorpha</taxon>
        <taxon>Aphidoidea</taxon>
        <taxon>Aphididae</taxon>
        <taxon>Aphidini</taxon>
        <taxon>Aphis</taxon>
        <taxon>Aphis</taxon>
    </lineage>
</organism>
<protein>
    <submittedName>
        <fullName evidence="1">Uncharacterized protein</fullName>
    </submittedName>
</protein>
<comment type="caution">
    <text evidence="1">The sequence shown here is derived from an EMBL/GenBank/DDBJ whole genome shotgun (WGS) entry which is preliminary data.</text>
</comment>